<dbReference type="InterPro" id="IPR003593">
    <property type="entry name" value="AAA+_ATPase"/>
</dbReference>
<evidence type="ECO:0000256" key="4">
    <source>
        <dbReference type="ARBA" id="ARBA00022741"/>
    </source>
</evidence>
<dbReference type="RefSeq" id="XP_033590320.1">
    <property type="nucleotide sequence ID" value="XM_033738240.1"/>
</dbReference>
<feature type="region of interest" description="Disordered" evidence="8">
    <location>
        <begin position="1"/>
        <end position="20"/>
    </location>
</feature>
<dbReference type="SMART" id="SM00382">
    <property type="entry name" value="AAA"/>
    <property type="match status" value="2"/>
</dbReference>
<dbReference type="PROSITE" id="PS00211">
    <property type="entry name" value="ABC_TRANSPORTER_1"/>
    <property type="match status" value="2"/>
</dbReference>
<dbReference type="OrthoDB" id="6500128at2759"/>
<feature type="transmembrane region" description="Helical" evidence="9">
    <location>
        <begin position="637"/>
        <end position="660"/>
    </location>
</feature>
<evidence type="ECO:0000256" key="1">
    <source>
        <dbReference type="ARBA" id="ARBA00004141"/>
    </source>
</evidence>
<keyword evidence="5" id="KW-0067">ATP-binding</keyword>
<sequence>MTIVFGSSTSTISGQTSSPGDAQRFKQKIDHLVLYFVYLFVARFVLGYIGTLCACVAAARTTNALRKAFLESLLRQGIPHFDKPGNGSVATQVTTNGNRINQGIAEKIYTCVMGISLFFSAYVVALAVQWKLALITMSIIPAIFGSVGIVMRAILPVETEITRLYSRGATIAQDALASIKTIHAFGAENKIVNLYDEYLRAAHEKGKKKSVFLGILFSSQNFFTLSGMALAFWEGFRLYQSGEIASVGTVITVLLSVTLGATSVLFILPQIEAITNASSAASELFSIIDKEPSRLDPLSPGGSQPLKCTGNIELRNLSFAYPTRPGVPVLQNLNLKIPAGRTTALVGPSGSGKSTIVGLLERWYEPTSGQILLDGTDLADLNIKWLRNKLRLVQQEPTLFHGTVAQNVAKGLGEEQKSLPEEKRMQLIQEACVAADAHEFIQKLPEGYHTQLGESARMLSGGQRQRISIARSIISEPKILVCDEATSALDSRAEKAVQDALDRVTTNKTTLIIAHKLATVMAADNIAVMADGQVVEQGTHAELVERDGLYAAMVRAQDLGTGVEQEEKREKEDDGLGEGNTLRPHHSTTPSLARTRSESKIGDLGTGVEPLTRGTLNYSLFKCVWIMLRENRQLYPWYALIGLAYLMLSGTYPAQALLFSRLIEVFTLASAAEAHRQADFYALMLFVVALANLAGYFCVGLASNAIGQALTYRYRKEMLQQMLRMDQPFFDFSENASGSLTAKLSSAPAATQELMAQNLGLMLNVAGNVVASSVLGIAYGWKLGLTLVVTGLALIVGSGYVRIRLDQRLETLTEKQFSGSARLAAEAVASMRTVSLLTLESAVLREYSECLDGIVTRVVRSSAMTLIPYSFSQAADFLVMGLGFWYGSQLLLSGQYTTQQFFVVFISIIFGSQAAAQLFTWTTSITKAKSGTNYMLWLRSLESQIRETDENRKRGPSGEDVSLGFRDVEFRYRQRPAARVLRGLTLDIPAGSFAAFVGPSGSGKSTIISLIERFYDPTSGSITINEDDISQLSPMLYRSRMSLVQQEPPLYLGSVRDNIALGLDYEPSEQEVEEASRQANILDFVASLPEGFNTPVGSKGTQFSGGQRQRIAIARALIRRPRLLVLDEATSSLDTQSEKTVQRALDEARAAGRRTTIAVAHRLSTIRDAEAIFVIEDGRIVEAGAGHEELVARRGRYYAMCLAQSLDRGG</sequence>
<feature type="compositionally biased region" description="Basic and acidic residues" evidence="8">
    <location>
        <begin position="565"/>
        <end position="574"/>
    </location>
</feature>
<keyword evidence="6 9" id="KW-1133">Transmembrane helix</keyword>
<dbReference type="CDD" id="cd18578">
    <property type="entry name" value="ABC_6TM_Pgp_ABCB1_D2_like"/>
    <property type="match status" value="1"/>
</dbReference>
<name>A0A6A6PUI8_9PEZI</name>
<dbReference type="InterPro" id="IPR027417">
    <property type="entry name" value="P-loop_NTPase"/>
</dbReference>
<keyword evidence="13" id="KW-1185">Reference proteome</keyword>
<evidence type="ECO:0000259" key="10">
    <source>
        <dbReference type="PROSITE" id="PS50893"/>
    </source>
</evidence>
<evidence type="ECO:0000313" key="12">
    <source>
        <dbReference type="EMBL" id="KAF2483750.1"/>
    </source>
</evidence>
<dbReference type="Pfam" id="PF00005">
    <property type="entry name" value="ABC_tran"/>
    <property type="match status" value="2"/>
</dbReference>
<feature type="domain" description="ABC transporter" evidence="10">
    <location>
        <begin position="312"/>
        <end position="556"/>
    </location>
</feature>
<dbReference type="PROSITE" id="PS50893">
    <property type="entry name" value="ABC_TRANSPORTER_2"/>
    <property type="match status" value="2"/>
</dbReference>
<comment type="similarity">
    <text evidence="2">Belongs to the ABC transporter superfamily. ABCB family. Multidrug resistance exporter (TC 3.A.1.201) subfamily.</text>
</comment>
<comment type="subcellular location">
    <subcellularLocation>
        <location evidence="1">Membrane</location>
        <topology evidence="1">Multi-pass membrane protein</topology>
    </subcellularLocation>
</comment>
<dbReference type="InterPro" id="IPR036640">
    <property type="entry name" value="ABC1_TM_sf"/>
</dbReference>
<dbReference type="SUPFAM" id="SSF90123">
    <property type="entry name" value="ABC transporter transmembrane region"/>
    <property type="match status" value="2"/>
</dbReference>
<accession>A0A6A6PUI8</accession>
<feature type="transmembrane region" description="Helical" evidence="9">
    <location>
        <begin position="785"/>
        <end position="803"/>
    </location>
</feature>
<dbReference type="InterPro" id="IPR011527">
    <property type="entry name" value="ABC1_TM_dom"/>
</dbReference>
<organism evidence="12 13">
    <name type="scientific">Neohortaea acidophila</name>
    <dbReference type="NCBI Taxonomy" id="245834"/>
    <lineage>
        <taxon>Eukaryota</taxon>
        <taxon>Fungi</taxon>
        <taxon>Dikarya</taxon>
        <taxon>Ascomycota</taxon>
        <taxon>Pezizomycotina</taxon>
        <taxon>Dothideomycetes</taxon>
        <taxon>Dothideomycetidae</taxon>
        <taxon>Mycosphaerellales</taxon>
        <taxon>Teratosphaeriaceae</taxon>
        <taxon>Neohortaea</taxon>
    </lineage>
</organism>
<feature type="transmembrane region" description="Helical" evidence="9">
    <location>
        <begin position="761"/>
        <end position="779"/>
    </location>
</feature>
<feature type="domain" description="ABC transmembrane type-1" evidence="11">
    <location>
        <begin position="1"/>
        <end position="276"/>
    </location>
</feature>
<dbReference type="FunFam" id="3.40.50.300:FF:000913">
    <property type="entry name" value="ABC multidrug transporter SitT"/>
    <property type="match status" value="1"/>
</dbReference>
<dbReference type="Gene3D" id="1.20.1560.10">
    <property type="entry name" value="ABC transporter type 1, transmembrane domain"/>
    <property type="match status" value="2"/>
</dbReference>
<dbReference type="InterPro" id="IPR039421">
    <property type="entry name" value="Type_1_exporter"/>
</dbReference>
<dbReference type="SUPFAM" id="SSF52540">
    <property type="entry name" value="P-loop containing nucleoside triphosphate hydrolases"/>
    <property type="match status" value="2"/>
</dbReference>
<evidence type="ECO:0000256" key="5">
    <source>
        <dbReference type="ARBA" id="ARBA00022840"/>
    </source>
</evidence>
<evidence type="ECO:0000313" key="13">
    <source>
        <dbReference type="Proteomes" id="UP000799767"/>
    </source>
</evidence>
<feature type="transmembrane region" description="Helical" evidence="9">
    <location>
        <begin position="866"/>
        <end position="887"/>
    </location>
</feature>
<keyword evidence="4" id="KW-0547">Nucleotide-binding</keyword>
<dbReference type="FunFam" id="3.40.50.300:FF:000251">
    <property type="entry name" value="ABC transporter B family member 19"/>
    <property type="match status" value="1"/>
</dbReference>
<feature type="transmembrane region" description="Helical" evidence="9">
    <location>
        <begin position="244"/>
        <end position="268"/>
    </location>
</feature>
<dbReference type="InterPro" id="IPR017871">
    <property type="entry name" value="ABC_transporter-like_CS"/>
</dbReference>
<feature type="domain" description="ABC transmembrane type-1" evidence="11">
    <location>
        <begin position="639"/>
        <end position="927"/>
    </location>
</feature>
<dbReference type="GO" id="GO:0016887">
    <property type="term" value="F:ATP hydrolysis activity"/>
    <property type="evidence" value="ECO:0007669"/>
    <property type="project" value="InterPro"/>
</dbReference>
<feature type="transmembrane region" description="Helical" evidence="9">
    <location>
        <begin position="32"/>
        <end position="59"/>
    </location>
</feature>
<protein>
    <submittedName>
        <fullName evidence="12">Putative ABC transporter</fullName>
    </submittedName>
</protein>
<evidence type="ECO:0000256" key="6">
    <source>
        <dbReference type="ARBA" id="ARBA00022989"/>
    </source>
</evidence>
<dbReference type="Gene3D" id="3.40.50.300">
    <property type="entry name" value="P-loop containing nucleotide triphosphate hydrolases"/>
    <property type="match status" value="2"/>
</dbReference>
<dbReference type="PROSITE" id="PS50929">
    <property type="entry name" value="ABC_TM1F"/>
    <property type="match status" value="2"/>
</dbReference>
<gene>
    <name evidence="12" type="ORF">BDY17DRAFT_353838</name>
</gene>
<feature type="transmembrane region" description="Helical" evidence="9">
    <location>
        <begin position="108"/>
        <end position="128"/>
    </location>
</feature>
<dbReference type="GO" id="GO:0005524">
    <property type="term" value="F:ATP binding"/>
    <property type="evidence" value="ECO:0007669"/>
    <property type="project" value="UniProtKB-KW"/>
</dbReference>
<dbReference type="CDD" id="cd03249">
    <property type="entry name" value="ABC_MTABC3_MDL1_MDL2"/>
    <property type="match status" value="2"/>
</dbReference>
<reference evidence="12" key="1">
    <citation type="journal article" date="2020" name="Stud. Mycol.">
        <title>101 Dothideomycetes genomes: a test case for predicting lifestyles and emergence of pathogens.</title>
        <authorList>
            <person name="Haridas S."/>
            <person name="Albert R."/>
            <person name="Binder M."/>
            <person name="Bloem J."/>
            <person name="Labutti K."/>
            <person name="Salamov A."/>
            <person name="Andreopoulos B."/>
            <person name="Baker S."/>
            <person name="Barry K."/>
            <person name="Bills G."/>
            <person name="Bluhm B."/>
            <person name="Cannon C."/>
            <person name="Castanera R."/>
            <person name="Culley D."/>
            <person name="Daum C."/>
            <person name="Ezra D."/>
            <person name="Gonzalez J."/>
            <person name="Henrissat B."/>
            <person name="Kuo A."/>
            <person name="Liang C."/>
            <person name="Lipzen A."/>
            <person name="Lutzoni F."/>
            <person name="Magnuson J."/>
            <person name="Mondo S."/>
            <person name="Nolan M."/>
            <person name="Ohm R."/>
            <person name="Pangilinan J."/>
            <person name="Park H.-J."/>
            <person name="Ramirez L."/>
            <person name="Alfaro M."/>
            <person name="Sun H."/>
            <person name="Tritt A."/>
            <person name="Yoshinaga Y."/>
            <person name="Zwiers L.-H."/>
            <person name="Turgeon B."/>
            <person name="Goodwin S."/>
            <person name="Spatafora J."/>
            <person name="Crous P."/>
            <person name="Grigoriev I."/>
        </authorList>
    </citation>
    <scope>NUCLEOTIDE SEQUENCE</scope>
    <source>
        <strain evidence="12">CBS 113389</strain>
    </source>
</reference>
<feature type="transmembrane region" description="Helical" evidence="9">
    <location>
        <begin position="899"/>
        <end position="919"/>
    </location>
</feature>
<dbReference type="GeneID" id="54479242"/>
<evidence type="ECO:0000256" key="2">
    <source>
        <dbReference type="ARBA" id="ARBA00007577"/>
    </source>
</evidence>
<keyword evidence="3 9" id="KW-0812">Transmembrane</keyword>
<proteinExistence type="inferred from homology"/>
<feature type="transmembrane region" description="Helical" evidence="9">
    <location>
        <begin position="680"/>
        <end position="706"/>
    </location>
</feature>
<dbReference type="InterPro" id="IPR003439">
    <property type="entry name" value="ABC_transporter-like_ATP-bd"/>
</dbReference>
<dbReference type="Proteomes" id="UP000799767">
    <property type="component" value="Unassembled WGS sequence"/>
</dbReference>
<dbReference type="EMBL" id="MU001635">
    <property type="protein sequence ID" value="KAF2483750.1"/>
    <property type="molecule type" value="Genomic_DNA"/>
</dbReference>
<feature type="domain" description="ABC transporter" evidence="10">
    <location>
        <begin position="963"/>
        <end position="1202"/>
    </location>
</feature>
<evidence type="ECO:0000256" key="8">
    <source>
        <dbReference type="SAM" id="MobiDB-lite"/>
    </source>
</evidence>
<evidence type="ECO:0000259" key="11">
    <source>
        <dbReference type="PROSITE" id="PS50929"/>
    </source>
</evidence>
<evidence type="ECO:0000256" key="3">
    <source>
        <dbReference type="ARBA" id="ARBA00022692"/>
    </source>
</evidence>
<dbReference type="AlphaFoldDB" id="A0A6A6PUI8"/>
<feature type="region of interest" description="Disordered" evidence="8">
    <location>
        <begin position="561"/>
        <end position="601"/>
    </location>
</feature>
<evidence type="ECO:0000256" key="9">
    <source>
        <dbReference type="SAM" id="Phobius"/>
    </source>
</evidence>
<evidence type="ECO:0000256" key="7">
    <source>
        <dbReference type="ARBA" id="ARBA00023136"/>
    </source>
</evidence>
<dbReference type="Pfam" id="PF00664">
    <property type="entry name" value="ABC_membrane"/>
    <property type="match status" value="2"/>
</dbReference>
<feature type="transmembrane region" description="Helical" evidence="9">
    <location>
        <begin position="210"/>
        <end position="232"/>
    </location>
</feature>
<dbReference type="PANTHER" id="PTHR43394:SF1">
    <property type="entry name" value="ATP-BINDING CASSETTE SUB-FAMILY B MEMBER 10, MITOCHONDRIAL"/>
    <property type="match status" value="1"/>
</dbReference>
<dbReference type="GO" id="GO:0090374">
    <property type="term" value="P:oligopeptide export from mitochondrion"/>
    <property type="evidence" value="ECO:0007669"/>
    <property type="project" value="TreeGrafter"/>
</dbReference>
<dbReference type="CDD" id="cd18577">
    <property type="entry name" value="ABC_6TM_Pgp_ABCB1_D1_like"/>
    <property type="match status" value="1"/>
</dbReference>
<dbReference type="PANTHER" id="PTHR43394">
    <property type="entry name" value="ATP-DEPENDENT PERMEASE MDL1, MITOCHONDRIAL"/>
    <property type="match status" value="1"/>
</dbReference>
<feature type="transmembrane region" description="Helical" evidence="9">
    <location>
        <begin position="134"/>
        <end position="155"/>
    </location>
</feature>
<keyword evidence="7 9" id="KW-0472">Membrane</keyword>
<dbReference type="GO" id="GO:0005743">
    <property type="term" value="C:mitochondrial inner membrane"/>
    <property type="evidence" value="ECO:0007669"/>
    <property type="project" value="TreeGrafter"/>
</dbReference>
<dbReference type="GO" id="GO:0015421">
    <property type="term" value="F:ABC-type oligopeptide transporter activity"/>
    <property type="evidence" value="ECO:0007669"/>
    <property type="project" value="TreeGrafter"/>
</dbReference>